<dbReference type="Gene3D" id="3.40.630.190">
    <property type="entry name" value="LCP protein"/>
    <property type="match status" value="1"/>
</dbReference>
<dbReference type="EMBL" id="JBHSDT010000008">
    <property type="protein sequence ID" value="MFC4403705.1"/>
    <property type="molecule type" value="Genomic_DNA"/>
</dbReference>
<reference evidence="15" key="1">
    <citation type="journal article" date="2019" name="Int. J. Syst. Evol. Microbiol.">
        <title>The Global Catalogue of Microorganisms (GCM) 10K type strain sequencing project: providing services to taxonomists for standard genome sequencing and annotation.</title>
        <authorList>
            <consortium name="The Broad Institute Genomics Platform"/>
            <consortium name="The Broad Institute Genome Sequencing Center for Infectious Disease"/>
            <person name="Wu L."/>
            <person name="Ma J."/>
        </authorList>
    </citation>
    <scope>NUCLEOTIDE SEQUENCE [LARGE SCALE GENOMIC DNA]</scope>
    <source>
        <strain evidence="15">CCUG 37865</strain>
    </source>
</reference>
<evidence type="ECO:0000256" key="11">
    <source>
        <dbReference type="ARBA" id="ARBA00040752"/>
    </source>
</evidence>
<evidence type="ECO:0000256" key="2">
    <source>
        <dbReference type="ARBA" id="ARBA00006068"/>
    </source>
</evidence>
<keyword evidence="7" id="KW-0805">Transcription regulation</keyword>
<name>A0ABV8WW79_9BACI</name>
<dbReference type="InterPro" id="IPR004474">
    <property type="entry name" value="LytR_CpsA_psr"/>
</dbReference>
<dbReference type="NCBIfam" id="TIGR00350">
    <property type="entry name" value="lytR_cpsA_psr"/>
    <property type="match status" value="1"/>
</dbReference>
<dbReference type="PANTHER" id="PTHR33392">
    <property type="entry name" value="POLYISOPRENYL-TEICHOIC ACID--PEPTIDOGLYCAN TEICHOIC ACID TRANSFERASE TAGU"/>
    <property type="match status" value="1"/>
</dbReference>
<comment type="similarity">
    <text evidence="2">Belongs to the LytR/CpsA/Psr (LCP) family.</text>
</comment>
<dbReference type="Pfam" id="PF03816">
    <property type="entry name" value="LytR_cpsA_psr"/>
    <property type="match status" value="1"/>
</dbReference>
<keyword evidence="3" id="KW-1003">Cell membrane</keyword>
<evidence type="ECO:0000256" key="5">
    <source>
        <dbReference type="ARBA" id="ARBA00022968"/>
    </source>
</evidence>
<evidence type="ECO:0000256" key="6">
    <source>
        <dbReference type="ARBA" id="ARBA00022989"/>
    </source>
</evidence>
<feature type="transmembrane region" description="Helical" evidence="12">
    <location>
        <begin position="21"/>
        <end position="42"/>
    </location>
</feature>
<keyword evidence="4 12" id="KW-0812">Transmembrane</keyword>
<comment type="caution">
    <text evidence="14">The sequence shown here is derived from an EMBL/GenBank/DDBJ whole genome shotgun (WGS) entry which is preliminary data.</text>
</comment>
<proteinExistence type="inferred from homology"/>
<evidence type="ECO:0000313" key="14">
    <source>
        <dbReference type="EMBL" id="MFC4403705.1"/>
    </source>
</evidence>
<keyword evidence="6 12" id="KW-1133">Transmembrane helix</keyword>
<keyword evidence="9" id="KW-0804">Transcription</keyword>
<accession>A0ABV8WW79</accession>
<organism evidence="14 15">
    <name type="scientific">Gracilibacillus xinjiangensis</name>
    <dbReference type="NCBI Taxonomy" id="1193282"/>
    <lineage>
        <taxon>Bacteria</taxon>
        <taxon>Bacillati</taxon>
        <taxon>Bacillota</taxon>
        <taxon>Bacilli</taxon>
        <taxon>Bacillales</taxon>
        <taxon>Bacillaceae</taxon>
        <taxon>Gracilibacillus</taxon>
    </lineage>
</organism>
<keyword evidence="5" id="KW-0735">Signal-anchor</keyword>
<dbReference type="InterPro" id="IPR050922">
    <property type="entry name" value="LytR/CpsA/Psr_CW_biosynth"/>
</dbReference>
<comment type="function">
    <text evidence="10">Involved in SarA attenuation. Affects resistance to oxacillin and teicoplanin, as well as the synthesis of virulence factors.</text>
</comment>
<evidence type="ECO:0000256" key="9">
    <source>
        <dbReference type="ARBA" id="ARBA00023163"/>
    </source>
</evidence>
<evidence type="ECO:0000313" key="15">
    <source>
        <dbReference type="Proteomes" id="UP001595882"/>
    </source>
</evidence>
<evidence type="ECO:0000256" key="7">
    <source>
        <dbReference type="ARBA" id="ARBA00023015"/>
    </source>
</evidence>
<evidence type="ECO:0000256" key="12">
    <source>
        <dbReference type="SAM" id="Phobius"/>
    </source>
</evidence>
<evidence type="ECO:0000256" key="1">
    <source>
        <dbReference type="ARBA" id="ARBA00004401"/>
    </source>
</evidence>
<dbReference type="PANTHER" id="PTHR33392:SF8">
    <property type="entry name" value="REGULATORY PROTEIN MSRR"/>
    <property type="match status" value="1"/>
</dbReference>
<evidence type="ECO:0000256" key="3">
    <source>
        <dbReference type="ARBA" id="ARBA00022475"/>
    </source>
</evidence>
<evidence type="ECO:0000256" key="4">
    <source>
        <dbReference type="ARBA" id="ARBA00022692"/>
    </source>
</evidence>
<dbReference type="Proteomes" id="UP001595882">
    <property type="component" value="Unassembled WGS sequence"/>
</dbReference>
<sequence length="341" mass="39116">MVERKRVIVKKKRKKRRKRKLILFAILIFFLSAVVFSAFQYWEGKKEAEERINDPERNEEMEEYANEFESAEPVDGKLNMLILGEDSADEGIPRTDTIMIAQYDADEQRAKLVSIMRDTYVNIPDHGYNKINAAYAFGGPELLRKTIVENFDIDIHHYAIVDFEGFEHIVDTIAPDGIEVDVEKRMVYTDTADGLYIDLHPGVQTLNGEELLGYARFRHDAESDFGRVRRQQQVMGLVKDELLSFSSVIKIPKVVGTLIPYVNTNMSETNIGKYALSFLTNTPKELETMRIPIEGSYWDEDHSHAGAVLEIDEAENRQALEDFLERGIRPGSDDSEVEKEE</sequence>
<evidence type="ECO:0000256" key="8">
    <source>
        <dbReference type="ARBA" id="ARBA00023136"/>
    </source>
</evidence>
<feature type="domain" description="Cell envelope-related transcriptional attenuator" evidence="13">
    <location>
        <begin position="94"/>
        <end position="241"/>
    </location>
</feature>
<protein>
    <recommendedName>
        <fullName evidence="11">Regulatory protein MsrR</fullName>
    </recommendedName>
</protein>
<evidence type="ECO:0000259" key="13">
    <source>
        <dbReference type="Pfam" id="PF03816"/>
    </source>
</evidence>
<comment type="subcellular location">
    <subcellularLocation>
        <location evidence="1">Cell membrane</location>
        <topology evidence="1">Single-pass type II membrane protein</topology>
    </subcellularLocation>
</comment>
<keyword evidence="8 12" id="KW-0472">Membrane</keyword>
<dbReference type="RefSeq" id="WP_390252236.1">
    <property type="nucleotide sequence ID" value="NZ_JBHSDT010000008.1"/>
</dbReference>
<evidence type="ECO:0000256" key="10">
    <source>
        <dbReference type="ARBA" id="ARBA00037178"/>
    </source>
</evidence>
<keyword evidence="15" id="KW-1185">Reference proteome</keyword>
<gene>
    <name evidence="14" type="ORF">ACFOY7_11555</name>
</gene>